<proteinExistence type="predicted"/>
<organism evidence="3 4">
    <name type="scientific">Corynebacterium durum F0235</name>
    <dbReference type="NCBI Taxonomy" id="1035195"/>
    <lineage>
        <taxon>Bacteria</taxon>
        <taxon>Bacillati</taxon>
        <taxon>Actinomycetota</taxon>
        <taxon>Actinomycetes</taxon>
        <taxon>Mycobacteriales</taxon>
        <taxon>Corynebacteriaceae</taxon>
        <taxon>Corynebacterium</taxon>
    </lineage>
</organism>
<dbReference type="RefSeq" id="WP_006063437.1">
    <property type="nucleotide sequence ID" value="NZ_KB290831.1"/>
</dbReference>
<feature type="domain" description="Methyltransferase" evidence="2">
    <location>
        <begin position="49"/>
        <end position="140"/>
    </location>
</feature>
<keyword evidence="4" id="KW-1185">Reference proteome</keyword>
<dbReference type="SUPFAM" id="SSF53335">
    <property type="entry name" value="S-adenosyl-L-methionine-dependent methyltransferases"/>
    <property type="match status" value="1"/>
</dbReference>
<name>L1MID6_9CORY</name>
<sequence>MPTWNEMLQANPNHSEMYAQRWRNFVAEGKDIDGEARLIDAMSPRAARILDAGCGTGRVGGYLAARGHTVVGVDLDPVLINYAKTDFPDAEWHVGDLCTGTVPGDNYDIVVSAGNVMGFLPVEGRLPALQGIADSLAPHGRAVIGFSTGRGFFFDEFFALAEQAGLKQSINFSSWECHPFTKGSDFLVAVLAKA</sequence>
<dbReference type="HOGENOM" id="CLU_092418_0_0_11"/>
<accession>L1MID6</accession>
<dbReference type="STRING" id="1035195.HMPREF9997_01200"/>
<keyword evidence="1 3" id="KW-0808">Transferase</keyword>
<dbReference type="Pfam" id="PF13649">
    <property type="entry name" value="Methyltransf_25"/>
    <property type="match status" value="1"/>
</dbReference>
<gene>
    <name evidence="3" type="ORF">HMPREF9997_01200</name>
</gene>
<dbReference type="Proteomes" id="UP000010445">
    <property type="component" value="Unassembled WGS sequence"/>
</dbReference>
<dbReference type="OrthoDB" id="7062303at2"/>
<dbReference type="CDD" id="cd02440">
    <property type="entry name" value="AdoMet_MTases"/>
    <property type="match status" value="1"/>
</dbReference>
<dbReference type="Gene3D" id="3.40.50.150">
    <property type="entry name" value="Vaccinia Virus protein VP39"/>
    <property type="match status" value="1"/>
</dbReference>
<dbReference type="EMBL" id="AMEM01000017">
    <property type="protein sequence ID" value="EKX90704.1"/>
    <property type="molecule type" value="Genomic_DNA"/>
</dbReference>
<dbReference type="GO" id="GO:0008168">
    <property type="term" value="F:methyltransferase activity"/>
    <property type="evidence" value="ECO:0007669"/>
    <property type="project" value="UniProtKB-KW"/>
</dbReference>
<dbReference type="AlphaFoldDB" id="L1MID6"/>
<dbReference type="PATRIC" id="fig|1035195.3.peg.1081"/>
<keyword evidence="3" id="KW-0489">Methyltransferase</keyword>
<evidence type="ECO:0000313" key="3">
    <source>
        <dbReference type="EMBL" id="EKX90704.1"/>
    </source>
</evidence>
<dbReference type="GO" id="GO:0032259">
    <property type="term" value="P:methylation"/>
    <property type="evidence" value="ECO:0007669"/>
    <property type="project" value="UniProtKB-KW"/>
</dbReference>
<dbReference type="PANTHER" id="PTHR43861">
    <property type="entry name" value="TRANS-ACONITATE 2-METHYLTRANSFERASE-RELATED"/>
    <property type="match status" value="1"/>
</dbReference>
<evidence type="ECO:0000313" key="4">
    <source>
        <dbReference type="Proteomes" id="UP000010445"/>
    </source>
</evidence>
<dbReference type="eggNOG" id="COG0500">
    <property type="taxonomic scope" value="Bacteria"/>
</dbReference>
<dbReference type="InterPro" id="IPR029063">
    <property type="entry name" value="SAM-dependent_MTases_sf"/>
</dbReference>
<protein>
    <submittedName>
        <fullName evidence="3">Methyltransferase domain protein</fullName>
    </submittedName>
</protein>
<reference evidence="3 4" key="1">
    <citation type="submission" date="2012-05" db="EMBL/GenBank/DDBJ databases">
        <authorList>
            <person name="Weinstock G."/>
            <person name="Sodergren E."/>
            <person name="Lobos E.A."/>
            <person name="Fulton L."/>
            <person name="Fulton R."/>
            <person name="Courtney L."/>
            <person name="Fronick C."/>
            <person name="O'Laughlin M."/>
            <person name="Godfrey J."/>
            <person name="Wilson R.M."/>
            <person name="Miner T."/>
            <person name="Farmer C."/>
            <person name="Delehaunty K."/>
            <person name="Cordes M."/>
            <person name="Minx P."/>
            <person name="Tomlinson C."/>
            <person name="Chen J."/>
            <person name="Wollam A."/>
            <person name="Pepin K.H."/>
            <person name="Bhonagiri V."/>
            <person name="Zhang X."/>
            <person name="Suruliraj S."/>
            <person name="Warren W."/>
            <person name="Mitreva M."/>
            <person name="Mardis E.R."/>
            <person name="Wilson R.K."/>
        </authorList>
    </citation>
    <scope>NUCLEOTIDE SEQUENCE [LARGE SCALE GENOMIC DNA]</scope>
    <source>
        <strain evidence="3 4">F0235</strain>
    </source>
</reference>
<comment type="caution">
    <text evidence="3">The sequence shown here is derived from an EMBL/GenBank/DDBJ whole genome shotgun (WGS) entry which is preliminary data.</text>
</comment>
<dbReference type="InterPro" id="IPR041698">
    <property type="entry name" value="Methyltransf_25"/>
</dbReference>
<evidence type="ECO:0000259" key="2">
    <source>
        <dbReference type="Pfam" id="PF13649"/>
    </source>
</evidence>
<evidence type="ECO:0000256" key="1">
    <source>
        <dbReference type="ARBA" id="ARBA00022679"/>
    </source>
</evidence>